<evidence type="ECO:0000313" key="5">
    <source>
        <dbReference type="Proteomes" id="UP000612680"/>
    </source>
</evidence>
<dbReference type="PANTHER" id="PTHR44591">
    <property type="entry name" value="STRESS RESPONSE REGULATOR PROTEIN 1"/>
    <property type="match status" value="1"/>
</dbReference>
<feature type="domain" description="Response regulatory" evidence="3">
    <location>
        <begin position="4"/>
        <end position="135"/>
    </location>
</feature>
<dbReference type="PROSITE" id="PS50110">
    <property type="entry name" value="RESPONSE_REGULATORY"/>
    <property type="match status" value="1"/>
</dbReference>
<dbReference type="InterPro" id="IPR011006">
    <property type="entry name" value="CheY-like_superfamily"/>
</dbReference>
<dbReference type="SUPFAM" id="SSF52172">
    <property type="entry name" value="CheY-like"/>
    <property type="match status" value="1"/>
</dbReference>
<evidence type="ECO:0000256" key="1">
    <source>
        <dbReference type="ARBA" id="ARBA00022553"/>
    </source>
</evidence>
<proteinExistence type="predicted"/>
<evidence type="ECO:0000259" key="3">
    <source>
        <dbReference type="PROSITE" id="PS50110"/>
    </source>
</evidence>
<dbReference type="Pfam" id="PF00072">
    <property type="entry name" value="Response_reg"/>
    <property type="match status" value="1"/>
</dbReference>
<protein>
    <submittedName>
        <fullName evidence="4">Response regulator</fullName>
    </submittedName>
</protein>
<keyword evidence="5" id="KW-1185">Reference proteome</keyword>
<dbReference type="EMBL" id="CP056775">
    <property type="protein sequence ID" value="QRR00697.1"/>
    <property type="molecule type" value="Genomic_DNA"/>
</dbReference>
<gene>
    <name evidence="4" type="ORF">HWI92_07150</name>
</gene>
<dbReference type="SMART" id="SM00448">
    <property type="entry name" value="REC"/>
    <property type="match status" value="1"/>
</dbReference>
<evidence type="ECO:0000313" key="4">
    <source>
        <dbReference type="EMBL" id="QRR00697.1"/>
    </source>
</evidence>
<dbReference type="RefSeq" id="WP_204662110.1">
    <property type="nucleotide sequence ID" value="NZ_CP056775.1"/>
</dbReference>
<evidence type="ECO:0000256" key="2">
    <source>
        <dbReference type="PROSITE-ProRule" id="PRU00169"/>
    </source>
</evidence>
<feature type="modified residue" description="4-aspartylphosphate" evidence="2">
    <location>
        <position position="63"/>
    </location>
</feature>
<keyword evidence="1 2" id="KW-0597">Phosphoprotein</keyword>
<organism evidence="4 5">
    <name type="scientific">Dyadobacter sandarakinus</name>
    <dbReference type="NCBI Taxonomy" id="2747268"/>
    <lineage>
        <taxon>Bacteria</taxon>
        <taxon>Pseudomonadati</taxon>
        <taxon>Bacteroidota</taxon>
        <taxon>Cytophagia</taxon>
        <taxon>Cytophagales</taxon>
        <taxon>Spirosomataceae</taxon>
        <taxon>Dyadobacter</taxon>
    </lineage>
</organism>
<dbReference type="Proteomes" id="UP000612680">
    <property type="component" value="Chromosome"/>
</dbReference>
<name>A0ABX7I581_9BACT</name>
<dbReference type="PANTHER" id="PTHR44591:SF3">
    <property type="entry name" value="RESPONSE REGULATORY DOMAIN-CONTAINING PROTEIN"/>
    <property type="match status" value="1"/>
</dbReference>
<dbReference type="InterPro" id="IPR001789">
    <property type="entry name" value="Sig_transdc_resp-reg_receiver"/>
</dbReference>
<reference evidence="4 5" key="1">
    <citation type="submission" date="2020-06" db="EMBL/GenBank/DDBJ databases">
        <title>Dyadobacter sandarakinus sp. nov., isolated from the soil of the Arctic Yellow River Station.</title>
        <authorList>
            <person name="Zhang Y."/>
            <person name="Peng F."/>
        </authorList>
    </citation>
    <scope>NUCLEOTIDE SEQUENCE [LARGE SCALE GENOMIC DNA]</scope>
    <source>
        <strain evidence="4 5">Q3-56</strain>
    </source>
</reference>
<accession>A0ABX7I581</accession>
<sequence>MKKQIYIIDDNPDYHFLMYTLLRKRVPAHSLSMFENGQSAYRHLNSLLIRKDYDQFPEMMIIDLKMEGMAGQQLLRLLKHPESEFYPFFAERPIIIMSAETSEAKIRKCYQEGADAYVIKPFTLQETQDVLDRICRFWLDKDNVQTY</sequence>
<dbReference type="InterPro" id="IPR050595">
    <property type="entry name" value="Bact_response_regulator"/>
</dbReference>
<dbReference type="Gene3D" id="3.40.50.2300">
    <property type="match status" value="1"/>
</dbReference>